<protein>
    <submittedName>
        <fullName evidence="5">Peptide ABC transporter ATP-binding protein</fullName>
    </submittedName>
</protein>
<sequence length="336" mass="38342">MSLLKVEDTSMYFDNRVNKKQKVCVLSKINLEIEEGEIVAVVGESGCGKTTLGKMIVGIHKPTYGKIVYKGKDISKLRRSEFRDYRLGVQMVHQDSFAALNPNRTIFQSLSMPLLQHKIARNKQEAETILKEYFEEVGLVPQEQFLYKYPHQLSGGQRQRILLARALSVKPKLIVADEPVSMVDVSLRISLIDLMTKMNKKYNISFVYITHDLATARYIAKNGRLVVMYLGKVIELNNIYDAIDNPKHPYFHALLAAVPQSIGKRRDGGSKGLPLRTLDMPSIINPPSGCKFHTRCPYYTEKCEKEEPELVEYKGGYVACHYVQQIEKKRLESKIK</sequence>
<accession>A0A3R5UI95</accession>
<evidence type="ECO:0000256" key="3">
    <source>
        <dbReference type="ARBA" id="ARBA00022840"/>
    </source>
</evidence>
<gene>
    <name evidence="5" type="ORF">C1I91_23955</name>
</gene>
<dbReference type="Pfam" id="PF08352">
    <property type="entry name" value="oligo_HPY"/>
    <property type="match status" value="1"/>
</dbReference>
<feature type="domain" description="ABC transporter" evidence="4">
    <location>
        <begin position="4"/>
        <end position="255"/>
    </location>
</feature>
<organism evidence="5 6">
    <name type="scientific">Clostridium manihotivorum</name>
    <dbReference type="NCBI Taxonomy" id="2320868"/>
    <lineage>
        <taxon>Bacteria</taxon>
        <taxon>Bacillati</taxon>
        <taxon>Bacillota</taxon>
        <taxon>Clostridia</taxon>
        <taxon>Eubacteriales</taxon>
        <taxon>Clostridiaceae</taxon>
        <taxon>Clostridium</taxon>
    </lineage>
</organism>
<dbReference type="Pfam" id="PF00005">
    <property type="entry name" value="ABC_tran"/>
    <property type="match status" value="1"/>
</dbReference>
<dbReference type="EMBL" id="CP025746">
    <property type="protein sequence ID" value="QAA34447.1"/>
    <property type="molecule type" value="Genomic_DNA"/>
</dbReference>
<evidence type="ECO:0000256" key="1">
    <source>
        <dbReference type="ARBA" id="ARBA00022448"/>
    </source>
</evidence>
<evidence type="ECO:0000256" key="2">
    <source>
        <dbReference type="ARBA" id="ARBA00022741"/>
    </source>
</evidence>
<dbReference type="PANTHER" id="PTHR43776">
    <property type="entry name" value="TRANSPORT ATP-BINDING PROTEIN"/>
    <property type="match status" value="1"/>
</dbReference>
<evidence type="ECO:0000313" key="5">
    <source>
        <dbReference type="EMBL" id="QAA34447.1"/>
    </source>
</evidence>
<keyword evidence="1" id="KW-0813">Transport</keyword>
<dbReference type="SUPFAM" id="SSF52540">
    <property type="entry name" value="P-loop containing nucleoside triphosphate hydrolases"/>
    <property type="match status" value="1"/>
</dbReference>
<proteinExistence type="predicted"/>
<dbReference type="InterPro" id="IPR013563">
    <property type="entry name" value="Oligopep_ABC_C"/>
</dbReference>
<evidence type="ECO:0000313" key="6">
    <source>
        <dbReference type="Proteomes" id="UP000286268"/>
    </source>
</evidence>
<dbReference type="SMART" id="SM00382">
    <property type="entry name" value="AAA"/>
    <property type="match status" value="1"/>
</dbReference>
<dbReference type="InterPro" id="IPR027417">
    <property type="entry name" value="P-loop_NTPase"/>
</dbReference>
<name>A0A3R5UI95_9CLOT</name>
<dbReference type="InterPro" id="IPR017871">
    <property type="entry name" value="ABC_transporter-like_CS"/>
</dbReference>
<dbReference type="OrthoDB" id="47989at2"/>
<dbReference type="CDD" id="cd03257">
    <property type="entry name" value="ABC_NikE_OppD_transporters"/>
    <property type="match status" value="1"/>
</dbReference>
<dbReference type="InterPro" id="IPR003439">
    <property type="entry name" value="ABC_transporter-like_ATP-bd"/>
</dbReference>
<keyword evidence="2" id="KW-0547">Nucleotide-binding</keyword>
<dbReference type="GO" id="GO:0016887">
    <property type="term" value="F:ATP hydrolysis activity"/>
    <property type="evidence" value="ECO:0007669"/>
    <property type="project" value="InterPro"/>
</dbReference>
<dbReference type="NCBIfam" id="TIGR01727">
    <property type="entry name" value="oligo_HPY"/>
    <property type="match status" value="1"/>
</dbReference>
<keyword evidence="3 5" id="KW-0067">ATP-binding</keyword>
<dbReference type="AlphaFoldDB" id="A0A3R5UI95"/>
<dbReference type="InterPro" id="IPR003593">
    <property type="entry name" value="AAA+_ATPase"/>
</dbReference>
<dbReference type="Gene3D" id="3.40.50.300">
    <property type="entry name" value="P-loop containing nucleotide triphosphate hydrolases"/>
    <property type="match status" value="1"/>
</dbReference>
<dbReference type="PROSITE" id="PS00211">
    <property type="entry name" value="ABC_TRANSPORTER_1"/>
    <property type="match status" value="1"/>
</dbReference>
<keyword evidence="6" id="KW-1185">Reference proteome</keyword>
<dbReference type="PROSITE" id="PS50893">
    <property type="entry name" value="ABC_TRANSPORTER_2"/>
    <property type="match status" value="1"/>
</dbReference>
<reference evidence="5 6" key="1">
    <citation type="submission" date="2018-01" db="EMBL/GenBank/DDBJ databases">
        <title>Genome Sequencing and Assembly of Anaerobacter polyendosporus strain CT4.</title>
        <authorList>
            <person name="Tachaapaikoon C."/>
            <person name="Sutheeworapong S."/>
            <person name="Jenjaroenpun P."/>
            <person name="Wongsurawat T."/>
            <person name="Nookeaw I."/>
            <person name="Cheawchanlertfa P."/>
            <person name="Kosugi A."/>
            <person name="Cheevadhanarak S."/>
            <person name="Ratanakhanokchai K."/>
        </authorList>
    </citation>
    <scope>NUCLEOTIDE SEQUENCE [LARGE SCALE GENOMIC DNA]</scope>
    <source>
        <strain evidence="5 6">CT4</strain>
    </source>
</reference>
<dbReference type="GO" id="GO:0055085">
    <property type="term" value="P:transmembrane transport"/>
    <property type="evidence" value="ECO:0007669"/>
    <property type="project" value="UniProtKB-ARBA"/>
</dbReference>
<dbReference type="KEGG" id="cmah:C1I91_23955"/>
<dbReference type="GO" id="GO:0015833">
    <property type="term" value="P:peptide transport"/>
    <property type="evidence" value="ECO:0007669"/>
    <property type="project" value="InterPro"/>
</dbReference>
<dbReference type="Proteomes" id="UP000286268">
    <property type="component" value="Chromosome"/>
</dbReference>
<dbReference type="InterPro" id="IPR050319">
    <property type="entry name" value="ABC_transp_ATP-bind"/>
</dbReference>
<dbReference type="PANTHER" id="PTHR43776:SF8">
    <property type="entry name" value="ABC TRANSPORTER, ATP-BINDING PROTEIN"/>
    <property type="match status" value="1"/>
</dbReference>
<evidence type="ECO:0000259" key="4">
    <source>
        <dbReference type="PROSITE" id="PS50893"/>
    </source>
</evidence>
<dbReference type="GO" id="GO:0005524">
    <property type="term" value="F:ATP binding"/>
    <property type="evidence" value="ECO:0007669"/>
    <property type="project" value="UniProtKB-KW"/>
</dbReference>